<dbReference type="EMBL" id="FMYT01000028">
    <property type="protein sequence ID" value="SDD12885.1"/>
    <property type="molecule type" value="Genomic_DNA"/>
</dbReference>
<dbReference type="RefSeq" id="WP_073160173.1">
    <property type="nucleotide sequence ID" value="NZ_FMYT01000028.1"/>
</dbReference>
<dbReference type="GO" id="GO:0003677">
    <property type="term" value="F:DNA binding"/>
    <property type="evidence" value="ECO:0007669"/>
    <property type="project" value="UniProtKB-KW"/>
</dbReference>
<dbReference type="PANTHER" id="PTHR34580">
    <property type="match status" value="1"/>
</dbReference>
<dbReference type="InterPro" id="IPR051534">
    <property type="entry name" value="CBASS_pafABC_assoc_protein"/>
</dbReference>
<dbReference type="PANTHER" id="PTHR34580:SF1">
    <property type="entry name" value="PROTEIN PAFC"/>
    <property type="match status" value="1"/>
</dbReference>
<sequence>MSDQQYSTKFKRMMAILKVIEHQDKYDEVGGKLNRNNLAKMVGVSTRTVDRYIRVLKNELDLPITYNRDTKTYEYFDKSVEKENNNLNKNEILLLLMLLDSSKSFNGLEITNIKEKLLNKLPKSFKNRLEEVRKNFGYTKLKEAKGNLTFVEQIQKAILREKVIELDYEAAYKSDLSKKRKVIPYGVTWDNDKGYFIGKDVEDDKIINYRLDRINDIKMTEEPGVIPEDFNIDEYVSKCWKMFFGDLTKIKLEVDNNLLPLMKDKFNPEYYKITEKDDNHFIFETEIRGVNLFKGWLLSLRTQIKVLEPKFLKDELIEDAKNIISMYE</sequence>
<evidence type="ECO:0000259" key="2">
    <source>
        <dbReference type="Pfam" id="PF25583"/>
    </source>
</evidence>
<name>A0A1G6S9R2_9FIRM</name>
<proteinExistence type="predicted"/>
<accession>A0A1G6S9R2</accession>
<evidence type="ECO:0000313" key="4">
    <source>
        <dbReference type="Proteomes" id="UP000324896"/>
    </source>
</evidence>
<feature type="domain" description="WCX" evidence="2">
    <location>
        <begin position="248"/>
        <end position="323"/>
    </location>
</feature>
<evidence type="ECO:0000313" key="3">
    <source>
        <dbReference type="EMBL" id="SDD12885.1"/>
    </source>
</evidence>
<dbReference type="Pfam" id="PF25583">
    <property type="entry name" value="WCX"/>
    <property type="match status" value="1"/>
</dbReference>
<reference evidence="3 4" key="1">
    <citation type="submission" date="2016-10" db="EMBL/GenBank/DDBJ databases">
        <authorList>
            <person name="Varghese N."/>
            <person name="Submissions S."/>
        </authorList>
    </citation>
    <scope>NUCLEOTIDE SEQUENCE [LARGE SCALE GENOMIC DNA]</scope>
    <source>
        <strain evidence="3 4">WG10</strain>
    </source>
</reference>
<feature type="domain" description="WYL" evidence="1">
    <location>
        <begin position="151"/>
        <end position="219"/>
    </location>
</feature>
<dbReference type="PROSITE" id="PS52050">
    <property type="entry name" value="WYL"/>
    <property type="match status" value="1"/>
</dbReference>
<protein>
    <submittedName>
        <fullName evidence="3">Predicted DNA-binding transcriptional regulator YafY, contains an HTH and WYL domains</fullName>
    </submittedName>
</protein>
<dbReference type="AlphaFoldDB" id="A0A1G6S9R2"/>
<dbReference type="InterPro" id="IPR026881">
    <property type="entry name" value="WYL_dom"/>
</dbReference>
<dbReference type="Pfam" id="PF13280">
    <property type="entry name" value="WYL"/>
    <property type="match status" value="1"/>
</dbReference>
<dbReference type="InterPro" id="IPR057727">
    <property type="entry name" value="WCX_dom"/>
</dbReference>
<organism evidence="3 4">
    <name type="scientific">Halanaerobium congolense</name>
    <dbReference type="NCBI Taxonomy" id="54121"/>
    <lineage>
        <taxon>Bacteria</taxon>
        <taxon>Bacillati</taxon>
        <taxon>Bacillota</taxon>
        <taxon>Clostridia</taxon>
        <taxon>Halanaerobiales</taxon>
        <taxon>Halanaerobiaceae</taxon>
        <taxon>Halanaerobium</taxon>
    </lineage>
</organism>
<dbReference type="Proteomes" id="UP000324896">
    <property type="component" value="Unassembled WGS sequence"/>
</dbReference>
<dbReference type="OrthoDB" id="9772503at2"/>
<evidence type="ECO:0000259" key="1">
    <source>
        <dbReference type="Pfam" id="PF13280"/>
    </source>
</evidence>
<gene>
    <name evidence="3" type="ORF">SAMN04488597_1286</name>
</gene>
<keyword evidence="3" id="KW-0238">DNA-binding</keyword>